<dbReference type="InterPro" id="IPR000504">
    <property type="entry name" value="RRM_dom"/>
</dbReference>
<protein>
    <recommendedName>
        <fullName evidence="4">Negative elongation factor E</fullName>
    </recommendedName>
</protein>
<evidence type="ECO:0000256" key="7">
    <source>
        <dbReference type="ARBA" id="ARBA00022884"/>
    </source>
</evidence>
<dbReference type="PANTHER" id="PTHR17250">
    <property type="entry name" value="NEGATIVE ELONGATION FACTOR E"/>
    <property type="match status" value="1"/>
</dbReference>
<dbReference type="InterPro" id="IPR035979">
    <property type="entry name" value="RBD_domain_sf"/>
</dbReference>
<keyword evidence="14" id="KW-0648">Protein biosynthesis</keyword>
<evidence type="ECO:0000313" key="15">
    <source>
        <dbReference type="EnsemblMetazoa" id="KAF7493820.1"/>
    </source>
</evidence>
<reference evidence="14" key="2">
    <citation type="submission" date="2020-01" db="EMBL/GenBank/DDBJ databases">
        <authorList>
            <person name="Korhonen P.K.K."/>
            <person name="Guangxu M.G."/>
            <person name="Wang T.W."/>
            <person name="Stroehlein A.J.S."/>
            <person name="Young N.D."/>
            <person name="Ang C.-S.A."/>
            <person name="Fernando D.W.F."/>
            <person name="Lu H.L."/>
            <person name="Taylor S.T."/>
            <person name="Ehtesham M.E.M."/>
            <person name="Najaraj S.H.N."/>
            <person name="Harsha G.H.G."/>
            <person name="Madugundu A.M."/>
            <person name="Renuse S.R."/>
            <person name="Holt D.H."/>
            <person name="Pandey A.P."/>
            <person name="Papenfuss A.P."/>
            <person name="Gasser R.B.G."/>
            <person name="Fischer K.F."/>
        </authorList>
    </citation>
    <scope>NUCLEOTIDE SEQUENCE</scope>
    <source>
        <strain evidence="14">SSS_KF_BRIS2020</strain>
    </source>
</reference>
<evidence type="ECO:0000256" key="4">
    <source>
        <dbReference type="ARBA" id="ARBA00014464"/>
    </source>
</evidence>
<dbReference type="InterPro" id="IPR033102">
    <property type="entry name" value="NELFE"/>
</dbReference>
<dbReference type="GO" id="GO:0003746">
    <property type="term" value="F:translation elongation factor activity"/>
    <property type="evidence" value="ECO:0007669"/>
    <property type="project" value="UniProtKB-KW"/>
</dbReference>
<reference evidence="16" key="1">
    <citation type="journal article" date="2020" name="PLoS Negl. Trop. Dis.">
        <title>High-quality nuclear genome for Sarcoptes scabiei-A critical resource for a neglected parasite.</title>
        <authorList>
            <person name="Korhonen P.K."/>
            <person name="Gasser R.B."/>
            <person name="Ma G."/>
            <person name="Wang T."/>
            <person name="Stroehlein A.J."/>
            <person name="Young N.D."/>
            <person name="Ang C.S."/>
            <person name="Fernando D.D."/>
            <person name="Lu H.C."/>
            <person name="Taylor S."/>
            <person name="Reynolds S.L."/>
            <person name="Mofiz E."/>
            <person name="Najaraj S.H."/>
            <person name="Gowda H."/>
            <person name="Madugundu A."/>
            <person name="Renuse S."/>
            <person name="Holt D."/>
            <person name="Pandey A."/>
            <person name="Papenfuss A.T."/>
            <person name="Fischer K."/>
        </authorList>
    </citation>
    <scope>NUCLEOTIDE SEQUENCE [LARGE SCALE GENOMIC DNA]</scope>
</reference>
<feature type="compositionally biased region" description="Basic and acidic residues" evidence="12">
    <location>
        <begin position="75"/>
        <end position="86"/>
    </location>
</feature>
<sequence length="300" mass="33885">MTFVQLPSKLTEEELALKRKYQKLKRKKKLLQQLKTPKQEQPVVQPIKRAPENGTDAKEVAKKLLKSGKIQAIKVPDKKERQESGFKRSKAHERKRCTGTDKPGGYQPFNQSYSNDDGSESESIKSEKMLENNPNLREIHSAAREEAFREKKRDGKANYVNRDDPQQGNTIYVHGENITEEILRLGFSTFGSILNINAETARNCGFVTYDSIETANMAIDEMNGKLLNGIRLKVSLARRQPSSLHSVTIEKPKSADLSNESLSTSEAWSAMASNVSNNVENSKNRNMISYEDDDDIYSSL</sequence>
<organism evidence="14">
    <name type="scientific">Sarcoptes scabiei</name>
    <name type="common">Itch mite</name>
    <name type="synonym">Acarus scabiei</name>
    <dbReference type="NCBI Taxonomy" id="52283"/>
    <lineage>
        <taxon>Eukaryota</taxon>
        <taxon>Metazoa</taxon>
        <taxon>Ecdysozoa</taxon>
        <taxon>Arthropoda</taxon>
        <taxon>Chelicerata</taxon>
        <taxon>Arachnida</taxon>
        <taxon>Acari</taxon>
        <taxon>Acariformes</taxon>
        <taxon>Sarcoptiformes</taxon>
        <taxon>Astigmata</taxon>
        <taxon>Psoroptidia</taxon>
        <taxon>Sarcoptoidea</taxon>
        <taxon>Sarcoptidae</taxon>
        <taxon>Sarcoptinae</taxon>
        <taxon>Sarcoptes</taxon>
    </lineage>
</organism>
<dbReference type="EnsemblMetazoa" id="SSS_7431s_mrna">
    <property type="protein sequence ID" value="KAF7493820.1"/>
    <property type="gene ID" value="SSS_7431"/>
</dbReference>
<gene>
    <name evidence="14" type="ORF">SSS_7431</name>
</gene>
<dbReference type="AlphaFoldDB" id="A0A834RCB6"/>
<evidence type="ECO:0000256" key="3">
    <source>
        <dbReference type="ARBA" id="ARBA00006120"/>
    </source>
</evidence>
<evidence type="ECO:0000313" key="16">
    <source>
        <dbReference type="Proteomes" id="UP000070412"/>
    </source>
</evidence>
<keyword evidence="7 11" id="KW-0694">RNA-binding</keyword>
<feature type="compositionally biased region" description="Basic residues" evidence="12">
    <location>
        <begin position="87"/>
        <end position="97"/>
    </location>
</feature>
<dbReference type="GO" id="GO:0005694">
    <property type="term" value="C:chromosome"/>
    <property type="evidence" value="ECO:0007669"/>
    <property type="project" value="UniProtKB-SubCell"/>
</dbReference>
<dbReference type="PROSITE" id="PS50102">
    <property type="entry name" value="RRM"/>
    <property type="match status" value="1"/>
</dbReference>
<dbReference type="SMART" id="SM00360">
    <property type="entry name" value="RRM"/>
    <property type="match status" value="1"/>
</dbReference>
<evidence type="ECO:0000259" key="13">
    <source>
        <dbReference type="PROSITE" id="PS50102"/>
    </source>
</evidence>
<feature type="region of interest" description="Disordered" evidence="12">
    <location>
        <begin position="32"/>
        <end position="57"/>
    </location>
</feature>
<evidence type="ECO:0000256" key="1">
    <source>
        <dbReference type="ARBA" id="ARBA00004123"/>
    </source>
</evidence>
<dbReference type="OrthoDB" id="378874at2759"/>
<evidence type="ECO:0000256" key="5">
    <source>
        <dbReference type="ARBA" id="ARBA00022454"/>
    </source>
</evidence>
<dbReference type="SUPFAM" id="SSF54928">
    <property type="entry name" value="RNA-binding domain, RBD"/>
    <property type="match status" value="1"/>
</dbReference>
<keyword evidence="16" id="KW-1185">Reference proteome</keyword>
<evidence type="ECO:0000313" key="14">
    <source>
        <dbReference type="EMBL" id="KAF7493820.1"/>
    </source>
</evidence>
<dbReference type="Gene3D" id="3.30.70.330">
    <property type="match status" value="1"/>
</dbReference>
<evidence type="ECO:0000256" key="2">
    <source>
        <dbReference type="ARBA" id="ARBA00004286"/>
    </source>
</evidence>
<keyword evidence="10" id="KW-0539">Nucleus</keyword>
<keyword evidence="14" id="KW-0251">Elongation factor</keyword>
<accession>A0A834RCB6</accession>
<keyword evidence="5" id="KW-0158">Chromosome</keyword>
<dbReference type="InterPro" id="IPR012677">
    <property type="entry name" value="Nucleotide-bd_a/b_plait_sf"/>
</dbReference>
<keyword evidence="8" id="KW-0805">Transcription regulation</keyword>
<name>A0A834RCB6_SARSC</name>
<evidence type="ECO:0000256" key="12">
    <source>
        <dbReference type="SAM" id="MobiDB-lite"/>
    </source>
</evidence>
<dbReference type="GO" id="GO:0003723">
    <property type="term" value="F:RNA binding"/>
    <property type="evidence" value="ECO:0007669"/>
    <property type="project" value="UniProtKB-UniRule"/>
</dbReference>
<feature type="compositionally biased region" description="Low complexity" evidence="12">
    <location>
        <begin position="32"/>
        <end position="41"/>
    </location>
</feature>
<dbReference type="GO" id="GO:0034244">
    <property type="term" value="P:negative regulation of transcription elongation by RNA polymerase II"/>
    <property type="evidence" value="ECO:0007669"/>
    <property type="project" value="TreeGrafter"/>
</dbReference>
<reference evidence="15" key="3">
    <citation type="submission" date="2022-06" db="UniProtKB">
        <authorList>
            <consortium name="EnsemblMetazoa"/>
        </authorList>
    </citation>
    <scope>IDENTIFICATION</scope>
</reference>
<comment type="subcellular location">
    <subcellularLocation>
        <location evidence="2">Chromosome</location>
    </subcellularLocation>
    <subcellularLocation>
        <location evidence="1">Nucleus</location>
    </subcellularLocation>
</comment>
<dbReference type="GO" id="GO:0032021">
    <property type="term" value="C:NELF complex"/>
    <property type="evidence" value="ECO:0007669"/>
    <property type="project" value="InterPro"/>
</dbReference>
<comment type="similarity">
    <text evidence="3">Belongs to the RRM NELF-E family.</text>
</comment>
<evidence type="ECO:0000256" key="10">
    <source>
        <dbReference type="ARBA" id="ARBA00023242"/>
    </source>
</evidence>
<evidence type="ECO:0000256" key="11">
    <source>
        <dbReference type="PROSITE-ProRule" id="PRU00176"/>
    </source>
</evidence>
<evidence type="ECO:0000256" key="8">
    <source>
        <dbReference type="ARBA" id="ARBA00023015"/>
    </source>
</evidence>
<proteinExistence type="inferred from homology"/>
<keyword evidence="6" id="KW-0678">Repressor</keyword>
<feature type="domain" description="RRM" evidence="13">
    <location>
        <begin position="169"/>
        <end position="239"/>
    </location>
</feature>
<dbReference type="Pfam" id="PF00076">
    <property type="entry name" value="RRM_1"/>
    <property type="match status" value="1"/>
</dbReference>
<evidence type="ECO:0000256" key="6">
    <source>
        <dbReference type="ARBA" id="ARBA00022491"/>
    </source>
</evidence>
<evidence type="ECO:0000256" key="9">
    <source>
        <dbReference type="ARBA" id="ARBA00023163"/>
    </source>
</evidence>
<keyword evidence="9" id="KW-0804">Transcription</keyword>
<dbReference type="PANTHER" id="PTHR17250:SF0">
    <property type="entry name" value="NEGATIVE ELONGATION FACTOR E"/>
    <property type="match status" value="1"/>
</dbReference>
<dbReference type="EMBL" id="WVUK01000055">
    <property type="protein sequence ID" value="KAF7493820.1"/>
    <property type="molecule type" value="Genomic_DNA"/>
</dbReference>
<dbReference type="Proteomes" id="UP000070412">
    <property type="component" value="Unassembled WGS sequence"/>
</dbReference>
<feature type="region of interest" description="Disordered" evidence="12">
    <location>
        <begin position="71"/>
        <end position="130"/>
    </location>
</feature>